<evidence type="ECO:0000313" key="6">
    <source>
        <dbReference type="EMBL" id="MFC5297554.1"/>
    </source>
</evidence>
<dbReference type="SUPFAM" id="SSF47413">
    <property type="entry name" value="lambda repressor-like DNA-binding domains"/>
    <property type="match status" value="1"/>
</dbReference>
<evidence type="ECO:0000256" key="3">
    <source>
        <dbReference type="ARBA" id="ARBA00023163"/>
    </source>
</evidence>
<feature type="domain" description="HTH lacI-type" evidence="5">
    <location>
        <begin position="5"/>
        <end position="60"/>
    </location>
</feature>
<dbReference type="PROSITE" id="PS50932">
    <property type="entry name" value="HTH_LACI_2"/>
    <property type="match status" value="1"/>
</dbReference>
<keyword evidence="3" id="KW-0804">Transcription</keyword>
<gene>
    <name evidence="6" type="ORF">ACFPK8_08525</name>
</gene>
<dbReference type="PANTHER" id="PTHR30146">
    <property type="entry name" value="LACI-RELATED TRANSCRIPTIONAL REPRESSOR"/>
    <property type="match status" value="1"/>
</dbReference>
<dbReference type="Gene3D" id="1.10.260.40">
    <property type="entry name" value="lambda repressor-like DNA-binding domains"/>
    <property type="match status" value="1"/>
</dbReference>
<protein>
    <submittedName>
        <fullName evidence="6">LacI family DNA-binding transcriptional regulator</fullName>
    </submittedName>
</protein>
<organism evidence="6 7">
    <name type="scientific">Brachybacterium tyrofermentans</name>
    <dbReference type="NCBI Taxonomy" id="47848"/>
    <lineage>
        <taxon>Bacteria</taxon>
        <taxon>Bacillati</taxon>
        <taxon>Actinomycetota</taxon>
        <taxon>Actinomycetes</taxon>
        <taxon>Micrococcales</taxon>
        <taxon>Dermabacteraceae</taxon>
        <taxon>Brachybacterium</taxon>
    </lineage>
</organism>
<evidence type="ECO:0000256" key="4">
    <source>
        <dbReference type="SAM" id="MobiDB-lite"/>
    </source>
</evidence>
<dbReference type="Proteomes" id="UP001595937">
    <property type="component" value="Unassembled WGS sequence"/>
</dbReference>
<keyword evidence="1" id="KW-0805">Transcription regulation</keyword>
<dbReference type="InterPro" id="IPR010982">
    <property type="entry name" value="Lambda_DNA-bd_dom_sf"/>
</dbReference>
<evidence type="ECO:0000256" key="1">
    <source>
        <dbReference type="ARBA" id="ARBA00023015"/>
    </source>
</evidence>
<keyword evidence="2 6" id="KW-0238">DNA-binding</keyword>
<comment type="caution">
    <text evidence="6">The sequence shown here is derived from an EMBL/GenBank/DDBJ whole genome shotgun (WGS) entry which is preliminary data.</text>
</comment>
<accession>A0ABW0FHJ7</accession>
<dbReference type="InterPro" id="IPR046335">
    <property type="entry name" value="LacI/GalR-like_sensor"/>
</dbReference>
<dbReference type="RefSeq" id="WP_343925030.1">
    <property type="nucleotide sequence ID" value="NZ_BAAAIR010000044.1"/>
</dbReference>
<dbReference type="Gene3D" id="3.40.50.2300">
    <property type="match status" value="2"/>
</dbReference>
<dbReference type="GeneID" id="303298092"/>
<dbReference type="GO" id="GO:0003677">
    <property type="term" value="F:DNA binding"/>
    <property type="evidence" value="ECO:0007669"/>
    <property type="project" value="UniProtKB-KW"/>
</dbReference>
<dbReference type="EMBL" id="JBHSLN010000021">
    <property type="protein sequence ID" value="MFC5297554.1"/>
    <property type="molecule type" value="Genomic_DNA"/>
</dbReference>
<evidence type="ECO:0000313" key="7">
    <source>
        <dbReference type="Proteomes" id="UP001595937"/>
    </source>
</evidence>
<dbReference type="InterPro" id="IPR000843">
    <property type="entry name" value="HTH_LacI"/>
</dbReference>
<dbReference type="InterPro" id="IPR028082">
    <property type="entry name" value="Peripla_BP_I"/>
</dbReference>
<dbReference type="SMART" id="SM00354">
    <property type="entry name" value="HTH_LACI"/>
    <property type="match status" value="1"/>
</dbReference>
<evidence type="ECO:0000256" key="2">
    <source>
        <dbReference type="ARBA" id="ARBA00023125"/>
    </source>
</evidence>
<dbReference type="Pfam" id="PF13377">
    <property type="entry name" value="Peripla_BP_3"/>
    <property type="match status" value="1"/>
</dbReference>
<evidence type="ECO:0000259" key="5">
    <source>
        <dbReference type="PROSITE" id="PS50932"/>
    </source>
</evidence>
<reference evidence="7" key="1">
    <citation type="journal article" date="2019" name="Int. J. Syst. Evol. Microbiol.">
        <title>The Global Catalogue of Microorganisms (GCM) 10K type strain sequencing project: providing services to taxonomists for standard genome sequencing and annotation.</title>
        <authorList>
            <consortium name="The Broad Institute Genomics Platform"/>
            <consortium name="The Broad Institute Genome Sequencing Center for Infectious Disease"/>
            <person name="Wu L."/>
            <person name="Ma J."/>
        </authorList>
    </citation>
    <scope>NUCLEOTIDE SEQUENCE [LARGE SCALE GENOMIC DNA]</scope>
    <source>
        <strain evidence="7">CGMCC 1.16455</strain>
    </source>
</reference>
<sequence length="357" mass="38307">MPRPPTMEDVARTAGVSRSTVSRVFHHGGERVSPDAVIAVHEAAERLGYVHNLVASGLAQRHGTQLGLLIRDATNPAYGHLHAEMNRAVEATGRTLISVTASRHDYGTAEVDGLKRLIGQRVAGLFVGTGVTAAEDLVETVSATPMMIVGRPNRHPQIESVSYDERAHGRLIAERIAEAGHRRIAVLSAPLLYSRVFDLRVRSLVERCAELGVQTVPVELLPVEKGVVRALDLAREEQLTCIVSPVDYVALDLLRAAAERGVRIPEELSTVGFDGLSDGIDLIGLATVKLPVAEVAREAVDRMGELLRRAQASPGPGPEGTPSALHSEQAPPARHTVHAGRFLPGRTLGPVPETMRP</sequence>
<name>A0ABW0FHJ7_9MICO</name>
<dbReference type="CDD" id="cd01392">
    <property type="entry name" value="HTH_LacI"/>
    <property type="match status" value="1"/>
</dbReference>
<feature type="region of interest" description="Disordered" evidence="4">
    <location>
        <begin position="310"/>
        <end position="357"/>
    </location>
</feature>
<proteinExistence type="predicted"/>
<dbReference type="Pfam" id="PF00356">
    <property type="entry name" value="LacI"/>
    <property type="match status" value="1"/>
</dbReference>
<dbReference type="PANTHER" id="PTHR30146:SF138">
    <property type="entry name" value="TRANSCRIPTIONAL REGULATORY PROTEIN"/>
    <property type="match status" value="1"/>
</dbReference>
<dbReference type="SUPFAM" id="SSF53822">
    <property type="entry name" value="Periplasmic binding protein-like I"/>
    <property type="match status" value="1"/>
</dbReference>
<keyword evidence="7" id="KW-1185">Reference proteome</keyword>